<dbReference type="GO" id="GO:0050660">
    <property type="term" value="F:flavin adenine dinucleotide binding"/>
    <property type="evidence" value="ECO:0007669"/>
    <property type="project" value="InterPro"/>
</dbReference>
<evidence type="ECO:0000313" key="6">
    <source>
        <dbReference type="Proteomes" id="UP000248557"/>
    </source>
</evidence>
<feature type="domain" description="4Fe-4S ferredoxin-type" evidence="4">
    <location>
        <begin position="192"/>
        <end position="221"/>
    </location>
</feature>
<accession>A0A328PZB4</accession>
<feature type="domain" description="4Fe-4S ferredoxin-type" evidence="4">
    <location>
        <begin position="222"/>
        <end position="250"/>
    </location>
</feature>
<dbReference type="NCBIfam" id="TIGR03294">
    <property type="entry name" value="FrhG"/>
    <property type="match status" value="1"/>
</dbReference>
<dbReference type="AlphaFoldDB" id="A0A328PZB4"/>
<dbReference type="Gene3D" id="3.40.50.700">
    <property type="entry name" value="NADH:ubiquinone oxidoreductase-like, 20kDa subunit"/>
    <property type="match status" value="1"/>
</dbReference>
<dbReference type="PANTHER" id="PTHR42845:SF2">
    <property type="entry name" value="F420-NON-REDUCING HYDROGENASE VHU SUBUNIT G"/>
    <property type="match status" value="1"/>
</dbReference>
<name>A0A328PZB4_9EURY</name>
<dbReference type="InterPro" id="IPR051349">
    <property type="entry name" value="Hydrogenase_assoc-protein"/>
</dbReference>
<dbReference type="Gene3D" id="3.30.70.20">
    <property type="match status" value="1"/>
</dbReference>
<evidence type="ECO:0000313" key="5">
    <source>
        <dbReference type="EMBL" id="RAP02603.1"/>
    </source>
</evidence>
<comment type="caution">
    <text evidence="5">The sequence shown here is derived from an EMBL/GenBank/DDBJ whole genome shotgun (WGS) entry which is preliminary data.</text>
</comment>
<evidence type="ECO:0000256" key="2">
    <source>
        <dbReference type="ARBA" id="ARBA00023002"/>
    </source>
</evidence>
<dbReference type="GO" id="GO:0050454">
    <property type="term" value="F:coenzyme F420 hydrogenase activity"/>
    <property type="evidence" value="ECO:0007669"/>
    <property type="project" value="UniProtKB-EC"/>
</dbReference>
<organism evidence="5 6">
    <name type="scientific">Methanosphaera stadtmanae</name>
    <dbReference type="NCBI Taxonomy" id="2317"/>
    <lineage>
        <taxon>Archaea</taxon>
        <taxon>Methanobacteriati</taxon>
        <taxon>Methanobacteriota</taxon>
        <taxon>Methanomada group</taxon>
        <taxon>Methanobacteria</taxon>
        <taxon>Methanobacteriales</taxon>
        <taxon>Methanobacteriaceae</taxon>
        <taxon>Methanosphaera</taxon>
    </lineage>
</organism>
<dbReference type="InterPro" id="IPR017896">
    <property type="entry name" value="4Fe4S_Fe-S-bd"/>
</dbReference>
<dbReference type="EMBL" id="NGJK01000081">
    <property type="protein sequence ID" value="RAP02603.1"/>
    <property type="molecule type" value="Genomic_DNA"/>
</dbReference>
<sequence length="256" mass="28269">MFEKLKNLLKSENEKKIEAPQTKKSGDKLKIGYIHLSGCTGDLMSFTENYDDFADLLEAVDIVYGQTLVDVWEMPEMDLVLIEGSVCLEDKHSLKELKEARSKSKLLVALGSCAATGGFTVYAKGGQQAQPQHSSFLALQNIVKVDLAVPGCPPSPDIIKKILLAAINNDMDYLKPFMDFASNKEVCGCDLQKKVLNHSLCIGCGACAATCPTRAMSMKDGRPLFNCDRCVKCGLCYYQCTRSWLPIDQMKKEIGY</sequence>
<keyword evidence="2" id="KW-0560">Oxidoreductase</keyword>
<comment type="similarity">
    <text evidence="1">Belongs to the FrhG family.</text>
</comment>
<evidence type="ECO:0000256" key="3">
    <source>
        <dbReference type="NCBIfam" id="TIGR03294"/>
    </source>
</evidence>
<dbReference type="PANTHER" id="PTHR42845">
    <property type="entry name" value="COENZYME F420-REDUCING HYDROGENASE, GAMMA SUBUNIT"/>
    <property type="match status" value="1"/>
</dbReference>
<dbReference type="InterPro" id="IPR006137">
    <property type="entry name" value="NADH_UbQ_OxRdtase-like_20kDa"/>
</dbReference>
<protein>
    <recommendedName>
        <fullName evidence="3">Coenzyme F420 hydrogenase subunit gamma</fullName>
        <ecNumber evidence="3">1.12.98.1</ecNumber>
    </recommendedName>
</protein>
<dbReference type="PROSITE" id="PS51379">
    <property type="entry name" value="4FE4S_FER_2"/>
    <property type="match status" value="2"/>
</dbReference>
<dbReference type="GO" id="GO:0051536">
    <property type="term" value="F:iron-sulfur cluster binding"/>
    <property type="evidence" value="ECO:0007669"/>
    <property type="project" value="InterPro"/>
</dbReference>
<dbReference type="InterPro" id="IPR037024">
    <property type="entry name" value="NiFe_Hase_small_N_sf"/>
</dbReference>
<dbReference type="GeneID" id="3856137"/>
<dbReference type="OMA" id="IHMSGCT"/>
<dbReference type="InterPro" id="IPR017681">
    <property type="entry name" value="Coenz_F420_hydrogenase_gsu"/>
</dbReference>
<dbReference type="Proteomes" id="UP000248557">
    <property type="component" value="Unassembled WGS sequence"/>
</dbReference>
<dbReference type="PROSITE" id="PS00198">
    <property type="entry name" value="4FE4S_FER_1"/>
    <property type="match status" value="1"/>
</dbReference>
<dbReference type="Pfam" id="PF12800">
    <property type="entry name" value="Fer4_4"/>
    <property type="match status" value="1"/>
</dbReference>
<proteinExistence type="inferred from homology"/>
<dbReference type="SUPFAM" id="SSF56770">
    <property type="entry name" value="HydA/Nqo6-like"/>
    <property type="match status" value="1"/>
</dbReference>
<gene>
    <name evidence="5" type="ORF">CA615_06490</name>
</gene>
<evidence type="ECO:0000259" key="4">
    <source>
        <dbReference type="PROSITE" id="PS51379"/>
    </source>
</evidence>
<dbReference type="GO" id="GO:0016151">
    <property type="term" value="F:nickel cation binding"/>
    <property type="evidence" value="ECO:0007669"/>
    <property type="project" value="InterPro"/>
</dbReference>
<dbReference type="EC" id="1.12.98.1" evidence="3"/>
<dbReference type="RefSeq" id="WP_011406880.1">
    <property type="nucleotide sequence ID" value="NZ_CATZNA010000057.1"/>
</dbReference>
<dbReference type="Pfam" id="PF01058">
    <property type="entry name" value="Oxidored_q6"/>
    <property type="match status" value="1"/>
</dbReference>
<evidence type="ECO:0000256" key="1">
    <source>
        <dbReference type="ARBA" id="ARBA00010870"/>
    </source>
</evidence>
<dbReference type="InterPro" id="IPR017900">
    <property type="entry name" value="4Fe4S_Fe_S_CS"/>
</dbReference>
<dbReference type="Pfam" id="PF00037">
    <property type="entry name" value="Fer4"/>
    <property type="match status" value="1"/>
</dbReference>
<reference evidence="5 6" key="1">
    <citation type="submission" date="2017-05" db="EMBL/GenBank/DDBJ databases">
        <title>Host range expansion of the Methanosphaera genus to humans and monogastric animals involves recent and extensive reduction in genome content.</title>
        <authorList>
            <person name="Hoedt E.C."/>
            <person name="Volmer J.G."/>
            <person name="Parks D.H."/>
            <person name="Rosewarne C.P."/>
            <person name="Denman S.E."/>
            <person name="Mcsweeney C.S."/>
            <person name="O Cuiv P."/>
            <person name="Hugenholtz P."/>
            <person name="Tyson G.W."/>
            <person name="Morrison M."/>
        </authorList>
    </citation>
    <scope>NUCLEOTIDE SEQUENCE [LARGE SCALE GENOMIC DNA]</scope>
    <source>
        <strain evidence="5 6">PA5</strain>
    </source>
</reference>